<evidence type="ECO:0000313" key="4">
    <source>
        <dbReference type="Proteomes" id="UP000782312"/>
    </source>
</evidence>
<dbReference type="InterPro" id="IPR029058">
    <property type="entry name" value="AB_hydrolase_fold"/>
</dbReference>
<evidence type="ECO:0000256" key="1">
    <source>
        <dbReference type="ARBA" id="ARBA00022801"/>
    </source>
</evidence>
<reference evidence="3" key="1">
    <citation type="submission" date="2020-07" db="EMBL/GenBank/DDBJ databases">
        <title>Huge and variable diversity of episymbiotic CPR bacteria and DPANN archaea in groundwater ecosystems.</title>
        <authorList>
            <person name="He C.Y."/>
            <person name="Keren R."/>
            <person name="Whittaker M."/>
            <person name="Farag I.F."/>
            <person name="Doudna J."/>
            <person name="Cate J.H.D."/>
            <person name="Banfield J.F."/>
        </authorList>
    </citation>
    <scope>NUCLEOTIDE SEQUENCE</scope>
    <source>
        <strain evidence="3">NC_groundwater_763_Ag_S-0.2um_68_21</strain>
    </source>
</reference>
<dbReference type="PANTHER" id="PTHR22946:SF9">
    <property type="entry name" value="POLYKETIDE TRANSFERASE AF380"/>
    <property type="match status" value="1"/>
</dbReference>
<dbReference type="Proteomes" id="UP000782312">
    <property type="component" value="Unassembled WGS sequence"/>
</dbReference>
<protein>
    <submittedName>
        <fullName evidence="3">Dienelactone hydrolase family protein</fullName>
    </submittedName>
</protein>
<proteinExistence type="predicted"/>
<feature type="domain" description="BAAT/Acyl-CoA thioester hydrolase C-terminal" evidence="2">
    <location>
        <begin position="139"/>
        <end position="250"/>
    </location>
</feature>
<name>A0A932MLJ6_UNCTE</name>
<dbReference type="InterPro" id="IPR050261">
    <property type="entry name" value="FrsA_esterase"/>
</dbReference>
<gene>
    <name evidence="3" type="ORF">HYZ11_06590</name>
</gene>
<dbReference type="GO" id="GO:0052689">
    <property type="term" value="F:carboxylic ester hydrolase activity"/>
    <property type="evidence" value="ECO:0007669"/>
    <property type="project" value="UniProtKB-ARBA"/>
</dbReference>
<dbReference type="Gene3D" id="3.40.50.1820">
    <property type="entry name" value="alpha/beta hydrolase"/>
    <property type="match status" value="1"/>
</dbReference>
<organism evidence="3 4">
    <name type="scientific">Tectimicrobiota bacterium</name>
    <dbReference type="NCBI Taxonomy" id="2528274"/>
    <lineage>
        <taxon>Bacteria</taxon>
        <taxon>Pseudomonadati</taxon>
        <taxon>Nitrospinota/Tectimicrobiota group</taxon>
        <taxon>Candidatus Tectimicrobiota</taxon>
    </lineage>
</organism>
<dbReference type="EMBL" id="JACPUR010000017">
    <property type="protein sequence ID" value="MBI3127254.1"/>
    <property type="molecule type" value="Genomic_DNA"/>
</dbReference>
<dbReference type="PANTHER" id="PTHR22946">
    <property type="entry name" value="DIENELACTONE HYDROLASE DOMAIN-CONTAINING PROTEIN-RELATED"/>
    <property type="match status" value="1"/>
</dbReference>
<dbReference type="Pfam" id="PF08840">
    <property type="entry name" value="BAAT_C"/>
    <property type="match status" value="1"/>
</dbReference>
<dbReference type="InterPro" id="IPR014940">
    <property type="entry name" value="BAAT_C"/>
</dbReference>
<keyword evidence="1 3" id="KW-0378">Hydrolase</keyword>
<evidence type="ECO:0000259" key="2">
    <source>
        <dbReference type="Pfam" id="PF08840"/>
    </source>
</evidence>
<dbReference type="SUPFAM" id="SSF53474">
    <property type="entry name" value="alpha/beta-Hydrolases"/>
    <property type="match status" value="1"/>
</dbReference>
<comment type="caution">
    <text evidence="3">The sequence shown here is derived from an EMBL/GenBank/DDBJ whole genome shotgun (WGS) entry which is preliminary data.</text>
</comment>
<dbReference type="AlphaFoldDB" id="A0A932MLJ6"/>
<evidence type="ECO:0000313" key="3">
    <source>
        <dbReference type="EMBL" id="MBI3127254.1"/>
    </source>
</evidence>
<sequence>MTQTAQPEAPARIDPEHVVVTEEVQDSDIPVHLMYVETIDGLYTPIGLRKPHGEGPFPVVLLASGNGSEGMRWVRDAVQNRGYIMERLLAAGYACAWLRYRAEVELGYNNGEKLMRGVRTKRLLLNRSPLEYEDEISIIEHVKALPYIDKGRVGLLGMSHGGEMILKITSEYHGVACAVASEPASHEFLVLHPEGSQGFDPRTRLRQVDEEDLGPAGRILARTDRKIAMERIRTINTPILVMGRETDHLQGVFRATYELLKEAAKDVEWVSYDHPEHGYIYPIRARSGKYEPDPVQLDATAKVVAYFDRHLKR</sequence>
<accession>A0A932MLJ6</accession>